<comment type="caution">
    <text evidence="1">The sequence shown here is derived from an EMBL/GenBank/DDBJ whole genome shotgun (WGS) entry which is preliminary data.</text>
</comment>
<evidence type="ECO:0000313" key="2">
    <source>
        <dbReference type="Proteomes" id="UP001159428"/>
    </source>
</evidence>
<protein>
    <recommendedName>
        <fullName evidence="3">Tetratricopeptide repeat protein</fullName>
    </recommendedName>
</protein>
<keyword evidence="2" id="KW-1185">Reference proteome</keyword>
<dbReference type="Gene3D" id="1.25.40.10">
    <property type="entry name" value="Tetratricopeptide repeat domain"/>
    <property type="match status" value="1"/>
</dbReference>
<evidence type="ECO:0008006" key="3">
    <source>
        <dbReference type="Google" id="ProtNLM"/>
    </source>
</evidence>
<proteinExistence type="predicted"/>
<accession>A0AAU9XX41</accession>
<name>A0AAU9XX41_9CNID</name>
<reference evidence="1 2" key="1">
    <citation type="submission" date="2022-05" db="EMBL/GenBank/DDBJ databases">
        <authorList>
            <consortium name="Genoscope - CEA"/>
            <person name="William W."/>
        </authorList>
    </citation>
    <scope>NUCLEOTIDE SEQUENCE [LARGE SCALE GENOMIC DNA]</scope>
</reference>
<gene>
    <name evidence="1" type="ORF">PMEA_00033957</name>
</gene>
<dbReference type="SUPFAM" id="SSF48452">
    <property type="entry name" value="TPR-like"/>
    <property type="match status" value="1"/>
</dbReference>
<dbReference type="EMBL" id="CALNXJ010000081">
    <property type="protein sequence ID" value="CAH3161853.1"/>
    <property type="molecule type" value="Genomic_DNA"/>
</dbReference>
<organism evidence="1 2">
    <name type="scientific">Pocillopora meandrina</name>
    <dbReference type="NCBI Taxonomy" id="46732"/>
    <lineage>
        <taxon>Eukaryota</taxon>
        <taxon>Metazoa</taxon>
        <taxon>Cnidaria</taxon>
        <taxon>Anthozoa</taxon>
        <taxon>Hexacorallia</taxon>
        <taxon>Scleractinia</taxon>
        <taxon>Astrocoeniina</taxon>
        <taxon>Pocilloporidae</taxon>
        <taxon>Pocillopora</taxon>
    </lineage>
</organism>
<evidence type="ECO:0000313" key="1">
    <source>
        <dbReference type="EMBL" id="CAH3161853.1"/>
    </source>
</evidence>
<dbReference type="PANTHER" id="PTHR10098">
    <property type="entry name" value="RAPSYN-RELATED"/>
    <property type="match status" value="1"/>
</dbReference>
<dbReference type="AlphaFoldDB" id="A0AAU9XX41"/>
<dbReference type="InterPro" id="IPR011990">
    <property type="entry name" value="TPR-like_helical_dom_sf"/>
</dbReference>
<dbReference type="Proteomes" id="UP001159428">
    <property type="component" value="Unassembled WGS sequence"/>
</dbReference>
<dbReference type="PANTHER" id="PTHR10098:SF108">
    <property type="entry name" value="TETRATRICOPEPTIDE REPEAT PROTEIN 28"/>
    <property type="match status" value="1"/>
</dbReference>
<sequence length="144" mass="16037">MVISAMLMTVCDFKKAVEYHNLYLKTGQKVGDNHGEGGAYGNLGNAYHSLGDLKKGIGTSEEKSLEVMVYSSLGCVFESQGGLPKAVELYQASINLFNSLRVLVKSENEWKVNFRNQYQMAYTGLWRVLVEQASIDEALFVVEK</sequence>